<dbReference type="EMBL" id="DTMF01000278">
    <property type="protein sequence ID" value="HGF34988.1"/>
    <property type="molecule type" value="Genomic_DNA"/>
</dbReference>
<dbReference type="Gene3D" id="3.30.70.2970">
    <property type="entry name" value="Protein of unknown function (DUF541), domain 2"/>
    <property type="match status" value="1"/>
</dbReference>
<accession>A0A7C3Z448</accession>
<evidence type="ECO:0000256" key="1">
    <source>
        <dbReference type="SAM" id="MobiDB-lite"/>
    </source>
</evidence>
<reference evidence="3" key="1">
    <citation type="journal article" date="2020" name="mSystems">
        <title>Genome- and Community-Level Interaction Insights into Carbon Utilization and Element Cycling Functions of Hydrothermarchaeota in Hydrothermal Sediment.</title>
        <authorList>
            <person name="Zhou Z."/>
            <person name="Liu Y."/>
            <person name="Xu W."/>
            <person name="Pan J."/>
            <person name="Luo Z.H."/>
            <person name="Li M."/>
        </authorList>
    </citation>
    <scope>NUCLEOTIDE SEQUENCE [LARGE SCALE GENOMIC DNA]</scope>
    <source>
        <strain evidence="3">SpSt-897</strain>
    </source>
</reference>
<evidence type="ECO:0000256" key="2">
    <source>
        <dbReference type="SAM" id="SignalP"/>
    </source>
</evidence>
<proteinExistence type="predicted"/>
<sequence>MNRSVIFMLALAVILAFSPLVGTAAEKDQATTVELESEGLVQVKPDKATFNFTVITEAPQVQEAAKANARESEKFLTAVKKVLGRDDKVKTVQYQVFPVFRTVEKVQGKERVRKDEIVGYRASHRFEVEVRDLDKIGLVADTALKNGANEVRGPYFSHTQEEDLQNQAAVKALERARRLADALAQAAGLKVKRVLKLGTAQALRPGNSLSPRQPRRAPQTGRPPSKWGRSLTRPASWSLMSWLPELLGESLPFPLQGGKR</sequence>
<name>A0A7C3Z448_9BACT</name>
<comment type="caution">
    <text evidence="3">The sequence shown here is derived from an EMBL/GenBank/DDBJ whole genome shotgun (WGS) entry which is preliminary data.</text>
</comment>
<organism evidence="3">
    <name type="scientific">Desulfobacca acetoxidans</name>
    <dbReference type="NCBI Taxonomy" id="60893"/>
    <lineage>
        <taxon>Bacteria</taxon>
        <taxon>Pseudomonadati</taxon>
        <taxon>Thermodesulfobacteriota</taxon>
        <taxon>Desulfobaccia</taxon>
        <taxon>Desulfobaccales</taxon>
        <taxon>Desulfobaccaceae</taxon>
        <taxon>Desulfobacca</taxon>
    </lineage>
</organism>
<dbReference type="InterPro" id="IPR052022">
    <property type="entry name" value="26kDa_periplasmic_antigen"/>
</dbReference>
<feature type="region of interest" description="Disordered" evidence="1">
    <location>
        <begin position="202"/>
        <end position="230"/>
    </location>
</feature>
<protein>
    <submittedName>
        <fullName evidence="3">DUF541 domain-containing protein</fullName>
    </submittedName>
</protein>
<dbReference type="AlphaFoldDB" id="A0A7C3Z448"/>
<dbReference type="PANTHER" id="PTHR34387:SF2">
    <property type="entry name" value="SLR1258 PROTEIN"/>
    <property type="match status" value="1"/>
</dbReference>
<gene>
    <name evidence="3" type="ORF">ENW96_11500</name>
</gene>
<evidence type="ECO:0000313" key="3">
    <source>
        <dbReference type="EMBL" id="HGF34988.1"/>
    </source>
</evidence>
<feature type="chain" id="PRO_5028293915" evidence="2">
    <location>
        <begin position="25"/>
        <end position="260"/>
    </location>
</feature>
<dbReference type="PANTHER" id="PTHR34387">
    <property type="entry name" value="SLR1258 PROTEIN"/>
    <property type="match status" value="1"/>
</dbReference>
<keyword evidence="2" id="KW-0732">Signal</keyword>
<dbReference type="Pfam" id="PF04402">
    <property type="entry name" value="SIMPL"/>
    <property type="match status" value="1"/>
</dbReference>
<dbReference type="InterPro" id="IPR007497">
    <property type="entry name" value="SIMPL/DUF541"/>
</dbReference>
<dbReference type="GO" id="GO:0006974">
    <property type="term" value="P:DNA damage response"/>
    <property type="evidence" value="ECO:0007669"/>
    <property type="project" value="TreeGrafter"/>
</dbReference>
<feature type="signal peptide" evidence="2">
    <location>
        <begin position="1"/>
        <end position="24"/>
    </location>
</feature>
<dbReference type="Gene3D" id="3.30.110.170">
    <property type="entry name" value="Protein of unknown function (DUF541), domain 1"/>
    <property type="match status" value="1"/>
</dbReference>